<dbReference type="InterPro" id="IPR011227">
    <property type="entry name" value="UCP029730"/>
</dbReference>
<evidence type="ECO:0000313" key="1">
    <source>
        <dbReference type="EMBL" id="QCK88563.1"/>
    </source>
</evidence>
<dbReference type="SUPFAM" id="SSF53187">
    <property type="entry name" value="Zn-dependent exopeptidases"/>
    <property type="match status" value="1"/>
</dbReference>
<dbReference type="OrthoDB" id="9815326at2"/>
<dbReference type="GO" id="GO:0016787">
    <property type="term" value="F:hydrolase activity"/>
    <property type="evidence" value="ECO:0007669"/>
    <property type="project" value="UniProtKB-KW"/>
</dbReference>
<reference evidence="1 2" key="1">
    <citation type="submission" date="2019-04" db="EMBL/GenBank/DDBJ databases">
        <title>Phreatobacter aquaticus sp. nov.</title>
        <authorList>
            <person name="Choi A."/>
            <person name="Baek K."/>
        </authorList>
    </citation>
    <scope>NUCLEOTIDE SEQUENCE [LARGE SCALE GENOMIC DNA]</scope>
    <source>
        <strain evidence="1 2">NMCR1094</strain>
    </source>
</reference>
<dbReference type="Gene3D" id="3.40.630.40">
    <property type="entry name" value="Zn-dependent exopeptidases"/>
    <property type="match status" value="1"/>
</dbReference>
<proteinExistence type="predicted"/>
<evidence type="ECO:0000313" key="2">
    <source>
        <dbReference type="Proteomes" id="UP000298588"/>
    </source>
</evidence>
<organism evidence="1 2">
    <name type="scientific">Phreatobacter aquaticus</name>
    <dbReference type="NCBI Taxonomy" id="2570229"/>
    <lineage>
        <taxon>Bacteria</taxon>
        <taxon>Pseudomonadati</taxon>
        <taxon>Pseudomonadota</taxon>
        <taxon>Alphaproteobacteria</taxon>
        <taxon>Hyphomicrobiales</taxon>
        <taxon>Phreatobacteraceae</taxon>
        <taxon>Phreatobacter</taxon>
    </lineage>
</organism>
<gene>
    <name evidence="1" type="ORF">E8L99_01145</name>
</gene>
<dbReference type="Proteomes" id="UP000298588">
    <property type="component" value="Chromosome"/>
</dbReference>
<name>A0A4D7QRG3_9HYPH</name>
<dbReference type="PIRSF" id="PIRSF029730">
    <property type="entry name" value="UCP029730"/>
    <property type="match status" value="1"/>
</dbReference>
<dbReference type="Pfam" id="PF05013">
    <property type="entry name" value="FGase"/>
    <property type="match status" value="1"/>
</dbReference>
<dbReference type="EMBL" id="CP039865">
    <property type="protein sequence ID" value="QCK88563.1"/>
    <property type="molecule type" value="Genomic_DNA"/>
</dbReference>
<dbReference type="InterPro" id="IPR007709">
    <property type="entry name" value="N-FG_amidohydro"/>
</dbReference>
<protein>
    <submittedName>
        <fullName evidence="1">N-formylglutamate amidohydrolase</fullName>
    </submittedName>
</protein>
<dbReference type="AlphaFoldDB" id="A0A4D7QRG3"/>
<dbReference type="KEGG" id="paqt:E8L99_01145"/>
<keyword evidence="2" id="KW-1185">Reference proteome</keyword>
<accession>A0A4D7QRG3</accession>
<keyword evidence="1" id="KW-0378">Hydrolase</keyword>
<sequence length="243" mass="26695">MALPPADPPVLTVLRPQGRSPIVLVCEHASNHIPAEYGDLGLPEAELQRHIAWDIGAEGLTRRLSELLDAPAFIAGWSRLLIDGNRPPGAPSSIPEISEATVVPGNAGLSAAEAAARAERFFRPFHDGLARHLDQRMAAGRETRVVGVHSFTPVFLGVPRRWHAGILFQHATEWGHRAVAALDRPGRPVVANEPYRIEEDTDYLVPIQAEKRGLQAILLEIRQDLLATPKHQDEWARELAPIL</sequence>